<dbReference type="Proteomes" id="UP000646484">
    <property type="component" value="Unassembled WGS sequence"/>
</dbReference>
<dbReference type="Pfam" id="PF12836">
    <property type="entry name" value="HHH_3"/>
    <property type="match status" value="1"/>
</dbReference>
<dbReference type="EMBL" id="JACOOH010000002">
    <property type="protein sequence ID" value="MBC5620254.1"/>
    <property type="molecule type" value="Genomic_DNA"/>
</dbReference>
<name>A0ABR7CXC3_9BACT</name>
<dbReference type="InterPro" id="IPR010994">
    <property type="entry name" value="RuvA_2-like"/>
</dbReference>
<dbReference type="SUPFAM" id="SSF47781">
    <property type="entry name" value="RuvA domain 2-like"/>
    <property type="match status" value="1"/>
</dbReference>
<dbReference type="InterPro" id="IPR033128">
    <property type="entry name" value="Adenylosuccin_syn_Lys_AS"/>
</dbReference>
<proteinExistence type="predicted"/>
<keyword evidence="1" id="KW-0342">GTP-binding</keyword>
<keyword evidence="1" id="KW-0547">Nucleotide-binding</keyword>
<accession>A0ABR7CXC3</accession>
<feature type="active site" evidence="2">
    <location>
        <position position="69"/>
    </location>
</feature>
<reference evidence="3 4" key="1">
    <citation type="submission" date="2020-08" db="EMBL/GenBank/DDBJ databases">
        <title>Genome public.</title>
        <authorList>
            <person name="Liu C."/>
            <person name="Sun Q."/>
        </authorList>
    </citation>
    <scope>NUCLEOTIDE SEQUENCE [LARGE SCALE GENOMIC DNA]</scope>
    <source>
        <strain evidence="3 4">NSJ-56</strain>
    </source>
</reference>
<evidence type="ECO:0000313" key="4">
    <source>
        <dbReference type="Proteomes" id="UP000646484"/>
    </source>
</evidence>
<dbReference type="PROSITE" id="PS00513">
    <property type="entry name" value="ADENYLOSUCCIN_SYN_2"/>
    <property type="match status" value="1"/>
</dbReference>
<organism evidence="3 4">
    <name type="scientific">Butyricimonas hominis</name>
    <dbReference type="NCBI Taxonomy" id="2763032"/>
    <lineage>
        <taxon>Bacteria</taxon>
        <taxon>Pseudomonadati</taxon>
        <taxon>Bacteroidota</taxon>
        <taxon>Bacteroidia</taxon>
        <taxon>Bacteroidales</taxon>
        <taxon>Odoribacteraceae</taxon>
        <taxon>Butyricimonas</taxon>
    </lineage>
</organism>
<dbReference type="PANTHER" id="PTHR21180">
    <property type="entry name" value="ENDONUCLEASE/EXONUCLEASE/PHOSPHATASE FAMILY DOMAIN-CONTAINING PROTEIN 1"/>
    <property type="match status" value="1"/>
</dbReference>
<gene>
    <name evidence="3" type="ORF">H8S64_03990</name>
</gene>
<evidence type="ECO:0000256" key="1">
    <source>
        <dbReference type="ARBA" id="ARBA00023134"/>
    </source>
</evidence>
<sequence>MILALFVLPQASRKPECGLFLLASPETPDTTTASIPSVKKHLPSPIELNTADSSMLVKIKGIGPYYAAKIIRYREQLGGFRSVTQLKEIKFQYLDIDTLLSHFTANPDLIKQRNLDTMDFKTVLKHPYLAYEDVQLIFNAKRKFGKINFSILNSEKILPLYKLQKIKPYFK</sequence>
<evidence type="ECO:0000313" key="3">
    <source>
        <dbReference type="EMBL" id="MBC5620254.1"/>
    </source>
</evidence>
<dbReference type="InterPro" id="IPR051675">
    <property type="entry name" value="Endo/Exo/Phosphatase_dom_1"/>
</dbReference>
<dbReference type="Gene3D" id="1.10.150.280">
    <property type="entry name" value="AF1531-like domain"/>
    <property type="match status" value="1"/>
</dbReference>
<evidence type="ECO:0000256" key="2">
    <source>
        <dbReference type="PROSITE-ProRule" id="PRU10134"/>
    </source>
</evidence>
<comment type="caution">
    <text evidence="3">The sequence shown here is derived from an EMBL/GenBank/DDBJ whole genome shotgun (WGS) entry which is preliminary data.</text>
</comment>
<dbReference type="PANTHER" id="PTHR21180:SF32">
    <property type="entry name" value="ENDONUCLEASE_EXONUCLEASE_PHOSPHATASE FAMILY DOMAIN-CONTAINING PROTEIN 1"/>
    <property type="match status" value="1"/>
</dbReference>
<keyword evidence="4" id="KW-1185">Reference proteome</keyword>
<protein>
    <submittedName>
        <fullName evidence="3">Helix-hairpin-helix domain-containing protein</fullName>
    </submittedName>
</protein>